<name>F0F0B8_9NEIS</name>
<dbReference type="AlphaFoldDB" id="F0F0B8"/>
<evidence type="ECO:0000256" key="4">
    <source>
        <dbReference type="RuleBase" id="RU003888"/>
    </source>
</evidence>
<dbReference type="GO" id="GO:1990904">
    <property type="term" value="C:ribonucleoprotein complex"/>
    <property type="evidence" value="ECO:0007669"/>
    <property type="project" value="UniProtKB-KW"/>
</dbReference>
<evidence type="ECO:0000256" key="3">
    <source>
        <dbReference type="ARBA" id="ARBA00035497"/>
    </source>
</evidence>
<protein>
    <recommendedName>
        <fullName evidence="3 5">50S ribosomal protein L15</fullName>
    </recommendedName>
</protein>
<keyword evidence="1 4" id="KW-0689">Ribosomal protein</keyword>
<comment type="caution">
    <text evidence="7">The sequence shown here is derived from an EMBL/GenBank/DDBJ whole genome shotgun (WGS) entry which is preliminary data.</text>
</comment>
<evidence type="ECO:0000313" key="8">
    <source>
        <dbReference type="Proteomes" id="UP000004088"/>
    </source>
</evidence>
<dbReference type="InterPro" id="IPR021131">
    <property type="entry name" value="Ribosomal_uL15/eL18"/>
</dbReference>
<evidence type="ECO:0000259" key="6">
    <source>
        <dbReference type="Pfam" id="PF00828"/>
    </source>
</evidence>
<gene>
    <name evidence="7" type="primary">rplO</name>
    <name evidence="7" type="ORF">HMPREF9098_1552</name>
</gene>
<dbReference type="GO" id="GO:0005840">
    <property type="term" value="C:ribosome"/>
    <property type="evidence" value="ECO:0007669"/>
    <property type="project" value="UniProtKB-KW"/>
</dbReference>
<dbReference type="PROSITE" id="PS00475">
    <property type="entry name" value="RIBOSOMAL_L15"/>
    <property type="match status" value="1"/>
</dbReference>
<evidence type="ECO:0000313" key="7">
    <source>
        <dbReference type="EMBL" id="EGC17039.1"/>
    </source>
</evidence>
<dbReference type="GO" id="GO:0003735">
    <property type="term" value="F:structural constituent of ribosome"/>
    <property type="evidence" value="ECO:0007669"/>
    <property type="project" value="InterPro"/>
</dbReference>
<evidence type="ECO:0000256" key="5">
    <source>
        <dbReference type="RuleBase" id="RU003889"/>
    </source>
</evidence>
<dbReference type="InterPro" id="IPR001196">
    <property type="entry name" value="Ribosomal_uL15_CS"/>
</dbReference>
<feature type="domain" description="Large ribosomal subunit protein uL15/eL18" evidence="6">
    <location>
        <begin position="10"/>
        <end position="65"/>
    </location>
</feature>
<comment type="similarity">
    <text evidence="4">Belongs to the universal ribosomal protein uL15 family.</text>
</comment>
<keyword evidence="8" id="KW-1185">Reference proteome</keyword>
<proteinExistence type="inferred from homology"/>
<dbReference type="Proteomes" id="UP000004088">
    <property type="component" value="Unassembled WGS sequence"/>
</dbReference>
<dbReference type="HOGENOM" id="CLU_179271_1_0_4"/>
<accession>F0F0B8</accession>
<dbReference type="STRING" id="888741.HMPREF9098_1552"/>
<reference evidence="7 8" key="1">
    <citation type="submission" date="2011-01" db="EMBL/GenBank/DDBJ databases">
        <authorList>
            <person name="Muzny D."/>
            <person name="Qin X."/>
            <person name="Deng J."/>
            <person name="Jiang H."/>
            <person name="Liu Y."/>
            <person name="Qu J."/>
            <person name="Song X.-Z."/>
            <person name="Zhang L."/>
            <person name="Thornton R."/>
            <person name="Coyle M."/>
            <person name="Francisco L."/>
            <person name="Jackson L."/>
            <person name="Javaid M."/>
            <person name="Korchina V."/>
            <person name="Kovar C."/>
            <person name="Mata R."/>
            <person name="Mathew T."/>
            <person name="Ngo R."/>
            <person name="Nguyen L."/>
            <person name="Nguyen N."/>
            <person name="Okwuonu G."/>
            <person name="Ongeri F."/>
            <person name="Pham C."/>
            <person name="Simmons D."/>
            <person name="Wilczek-Boney K."/>
            <person name="Hale W."/>
            <person name="Jakkamsetti A."/>
            <person name="Pham P."/>
            <person name="Ruth R."/>
            <person name="San Lucas F."/>
            <person name="Warren J."/>
            <person name="Zhang J."/>
            <person name="Zhao Z."/>
            <person name="Zhou C."/>
            <person name="Zhu D."/>
            <person name="Lee S."/>
            <person name="Bess C."/>
            <person name="Blankenburg K."/>
            <person name="Forbes L."/>
            <person name="Fu Q."/>
            <person name="Gubbala S."/>
            <person name="Hirani K."/>
            <person name="Jayaseelan J.C."/>
            <person name="Lara F."/>
            <person name="Munidasa M."/>
            <person name="Palculict T."/>
            <person name="Patil S."/>
            <person name="Pu L.-L."/>
            <person name="Saada N."/>
            <person name="Tang L."/>
            <person name="Weissenberger G."/>
            <person name="Zhu Y."/>
            <person name="Hemphill L."/>
            <person name="Shang Y."/>
            <person name="Youmans B."/>
            <person name="Ayvaz T."/>
            <person name="Ross M."/>
            <person name="Santibanez J."/>
            <person name="Aqrawi P."/>
            <person name="Gross S."/>
            <person name="Joshi V."/>
            <person name="Fowler G."/>
            <person name="Nazareth L."/>
            <person name="Reid J."/>
            <person name="Worley K."/>
            <person name="Petrosino J."/>
            <person name="Highlander S."/>
            <person name="Gibbs R."/>
        </authorList>
    </citation>
    <scope>NUCLEOTIDE SEQUENCE [LARGE SCALE GENOMIC DNA]</scope>
    <source>
        <strain evidence="7 8">ATCC 33394</strain>
    </source>
</reference>
<keyword evidence="2 4" id="KW-0687">Ribonucleoprotein</keyword>
<evidence type="ECO:0000256" key="2">
    <source>
        <dbReference type="ARBA" id="ARBA00023274"/>
    </source>
</evidence>
<dbReference type="Gene3D" id="3.100.10.10">
    <property type="match status" value="1"/>
</dbReference>
<dbReference type="Pfam" id="PF00828">
    <property type="entry name" value="Ribosomal_L27A"/>
    <property type="match status" value="1"/>
</dbReference>
<organism evidence="7 8">
    <name type="scientific">Kingella denitrificans ATCC 33394</name>
    <dbReference type="NCBI Taxonomy" id="888741"/>
    <lineage>
        <taxon>Bacteria</taxon>
        <taxon>Pseudomonadati</taxon>
        <taxon>Pseudomonadota</taxon>
        <taxon>Betaproteobacteria</taxon>
        <taxon>Neisseriales</taxon>
        <taxon>Neisseriaceae</taxon>
        <taxon>Kingella</taxon>
    </lineage>
</organism>
<dbReference type="InterPro" id="IPR036227">
    <property type="entry name" value="Ribosomal_uL15/eL18_sf"/>
</dbReference>
<evidence type="ECO:0000256" key="1">
    <source>
        <dbReference type="ARBA" id="ARBA00022980"/>
    </source>
</evidence>
<dbReference type="GO" id="GO:0006412">
    <property type="term" value="P:translation"/>
    <property type="evidence" value="ECO:0007669"/>
    <property type="project" value="InterPro"/>
</dbReference>
<dbReference type="SUPFAM" id="SSF52080">
    <property type="entry name" value="Ribosomal proteins L15p and L18e"/>
    <property type="match status" value="1"/>
</dbReference>
<sequence>MSELNSIAVDEVDVLTLKQAGLIAANAEVVKVISSGNLNKSVVLKGIKATKGAKTAIEAAGGKVEE</sequence>
<dbReference type="EMBL" id="AEWV01000024">
    <property type="protein sequence ID" value="EGC17039.1"/>
    <property type="molecule type" value="Genomic_DNA"/>
</dbReference>